<feature type="domain" description="Mur ligase C-terminal" evidence="12">
    <location>
        <begin position="308"/>
        <end position="428"/>
    </location>
</feature>
<dbReference type="SUPFAM" id="SSF53244">
    <property type="entry name" value="MurD-like peptide ligases, peptide-binding domain"/>
    <property type="match status" value="1"/>
</dbReference>
<evidence type="ECO:0000256" key="1">
    <source>
        <dbReference type="ARBA" id="ARBA00001946"/>
    </source>
</evidence>
<dbReference type="GO" id="GO:0005737">
    <property type="term" value="C:cytoplasm"/>
    <property type="evidence" value="ECO:0007669"/>
    <property type="project" value="TreeGrafter"/>
</dbReference>
<evidence type="ECO:0000256" key="8">
    <source>
        <dbReference type="ARBA" id="ARBA00022842"/>
    </source>
</evidence>
<dbReference type="AlphaFoldDB" id="A0A7V5HZV4"/>
<accession>A0A7V5HZV4</accession>
<dbReference type="Gene3D" id="3.90.190.20">
    <property type="entry name" value="Mur ligase, C-terminal domain"/>
    <property type="match status" value="1"/>
</dbReference>
<comment type="similarity">
    <text evidence="2 11">Belongs to the folylpolyglutamate synthase family.</text>
</comment>
<evidence type="ECO:0000256" key="5">
    <source>
        <dbReference type="ARBA" id="ARBA00022723"/>
    </source>
</evidence>
<name>A0A7V5HZV4_UNCAE</name>
<dbReference type="PROSITE" id="PS01012">
    <property type="entry name" value="FOLYLPOLYGLU_SYNT_2"/>
    <property type="match status" value="1"/>
</dbReference>
<keyword evidence="8" id="KW-0460">Magnesium</keyword>
<evidence type="ECO:0000256" key="11">
    <source>
        <dbReference type="PIRNR" id="PIRNR001563"/>
    </source>
</evidence>
<comment type="caution">
    <text evidence="14">The sequence shown here is derived from an EMBL/GenBank/DDBJ whole genome shotgun (WGS) entry which is preliminary data.</text>
</comment>
<evidence type="ECO:0000256" key="3">
    <source>
        <dbReference type="ARBA" id="ARBA00013025"/>
    </source>
</evidence>
<evidence type="ECO:0000256" key="2">
    <source>
        <dbReference type="ARBA" id="ARBA00008276"/>
    </source>
</evidence>
<dbReference type="InterPro" id="IPR036615">
    <property type="entry name" value="Mur_ligase_C_dom_sf"/>
</dbReference>
<dbReference type="EMBL" id="DRTT01000110">
    <property type="protein sequence ID" value="HHF98636.1"/>
    <property type="molecule type" value="Genomic_DNA"/>
</dbReference>
<comment type="cofactor">
    <cofactor evidence="1">
        <name>Mg(2+)</name>
        <dbReference type="ChEBI" id="CHEBI:18420"/>
    </cofactor>
</comment>
<dbReference type="InterPro" id="IPR013221">
    <property type="entry name" value="Mur_ligase_cen"/>
</dbReference>
<evidence type="ECO:0000256" key="6">
    <source>
        <dbReference type="ARBA" id="ARBA00022741"/>
    </source>
</evidence>
<dbReference type="PANTHER" id="PTHR11136:SF0">
    <property type="entry name" value="DIHYDROFOLATE SYNTHETASE-RELATED"/>
    <property type="match status" value="1"/>
</dbReference>
<dbReference type="GO" id="GO:0004326">
    <property type="term" value="F:tetrahydrofolylpolyglutamate synthase activity"/>
    <property type="evidence" value="ECO:0007669"/>
    <property type="project" value="UniProtKB-EC"/>
</dbReference>
<dbReference type="InterPro" id="IPR004101">
    <property type="entry name" value="Mur_ligase_C"/>
</dbReference>
<dbReference type="Gene3D" id="3.40.1190.10">
    <property type="entry name" value="Mur-like, catalytic domain"/>
    <property type="match status" value="1"/>
</dbReference>
<gene>
    <name evidence="14" type="ORF">ENL39_04015</name>
</gene>
<dbReference type="FunFam" id="3.40.1190.10:FF:000011">
    <property type="entry name" value="Folylpolyglutamate synthase/dihydrofolate synthase"/>
    <property type="match status" value="1"/>
</dbReference>
<keyword evidence="5" id="KW-0479">Metal-binding</keyword>
<dbReference type="NCBIfam" id="TIGR01499">
    <property type="entry name" value="folC"/>
    <property type="match status" value="1"/>
</dbReference>
<dbReference type="EC" id="6.3.2.17" evidence="3"/>
<organism evidence="14">
    <name type="scientific">Aerophobetes bacterium</name>
    <dbReference type="NCBI Taxonomy" id="2030807"/>
    <lineage>
        <taxon>Bacteria</taxon>
        <taxon>Candidatus Aerophobota</taxon>
    </lineage>
</organism>
<sequence>MFSYRQALDYLESLINYEKKSDLTYNKRLFNLDRIRLLLKRLGNPHFSLKTVHIAGTKGKGSTAAIITSILADAGYKVGLYTSPHLVSPRERIRICERLIEKEEFSFFIWKIKKIVDGIKEERRTFSPTFFEVYTSCAFAYFYEKKVDVAVIEVGLGGRLDATNVITPLVGVITPVSLDHTKQLGNDLISIAKEKAGIIKPHSTIVISRQERKVLSLLERICRERKAKFYKIGEDIKFNLKKATPAYQVFDVKGIKKDYSSLFIPLAGEHQLWNAATAVGVVELLSFYGFKISCENIFQGIKNVSWPGRIQTIDHTPDVIVDCAHNGASAQYLARFLNSFYKEKKIILVLSVLKNKDIEAIARALCPLANRVIVTKINSPRALPVDEIYSKIKRYCTKDPVKKENLEEALKIAEEMAGKSGVVCITGSVYLVGEVLSFKGIITEK</sequence>
<evidence type="ECO:0000256" key="10">
    <source>
        <dbReference type="ARBA" id="ARBA00047493"/>
    </source>
</evidence>
<feature type="domain" description="Mur ligase central" evidence="13">
    <location>
        <begin position="54"/>
        <end position="281"/>
    </location>
</feature>
<keyword evidence="7 11" id="KW-0067">ATP-binding</keyword>
<comment type="catalytic activity">
    <reaction evidence="10">
        <text>(6S)-5,6,7,8-tetrahydrofolyl-(gamma-L-Glu)(n) + L-glutamate + ATP = (6S)-5,6,7,8-tetrahydrofolyl-(gamma-L-Glu)(n+1) + ADP + phosphate + H(+)</text>
        <dbReference type="Rhea" id="RHEA:10580"/>
        <dbReference type="Rhea" id="RHEA-COMP:14738"/>
        <dbReference type="Rhea" id="RHEA-COMP:14740"/>
        <dbReference type="ChEBI" id="CHEBI:15378"/>
        <dbReference type="ChEBI" id="CHEBI:29985"/>
        <dbReference type="ChEBI" id="CHEBI:30616"/>
        <dbReference type="ChEBI" id="CHEBI:43474"/>
        <dbReference type="ChEBI" id="CHEBI:141005"/>
        <dbReference type="ChEBI" id="CHEBI:456216"/>
        <dbReference type="EC" id="6.3.2.17"/>
    </reaction>
</comment>
<evidence type="ECO:0000259" key="12">
    <source>
        <dbReference type="Pfam" id="PF02875"/>
    </source>
</evidence>
<dbReference type="InterPro" id="IPR018109">
    <property type="entry name" value="Folylpolyglutamate_synth_CS"/>
</dbReference>
<evidence type="ECO:0000259" key="13">
    <source>
        <dbReference type="Pfam" id="PF08245"/>
    </source>
</evidence>
<reference evidence="14" key="1">
    <citation type="journal article" date="2020" name="mSystems">
        <title>Genome- and Community-Level Interaction Insights into Carbon Utilization and Element Cycling Functions of Hydrothermarchaeota in Hydrothermal Sediment.</title>
        <authorList>
            <person name="Zhou Z."/>
            <person name="Liu Y."/>
            <person name="Xu W."/>
            <person name="Pan J."/>
            <person name="Luo Z.H."/>
            <person name="Li M."/>
        </authorList>
    </citation>
    <scope>NUCLEOTIDE SEQUENCE [LARGE SCALE GENOMIC DNA]</scope>
    <source>
        <strain evidence="14">HyVt-92</strain>
    </source>
</reference>
<evidence type="ECO:0000256" key="9">
    <source>
        <dbReference type="ARBA" id="ARBA00030592"/>
    </source>
</evidence>
<dbReference type="PANTHER" id="PTHR11136">
    <property type="entry name" value="FOLYLPOLYGLUTAMATE SYNTHASE-RELATED"/>
    <property type="match status" value="1"/>
</dbReference>
<evidence type="ECO:0000313" key="14">
    <source>
        <dbReference type="EMBL" id="HHF98636.1"/>
    </source>
</evidence>
<dbReference type="GO" id="GO:0046872">
    <property type="term" value="F:metal ion binding"/>
    <property type="evidence" value="ECO:0007669"/>
    <property type="project" value="UniProtKB-KW"/>
</dbReference>
<dbReference type="Pfam" id="PF08245">
    <property type="entry name" value="Mur_ligase_M"/>
    <property type="match status" value="1"/>
</dbReference>
<dbReference type="InterPro" id="IPR036565">
    <property type="entry name" value="Mur-like_cat_sf"/>
</dbReference>
<protein>
    <recommendedName>
        <fullName evidence="3">tetrahydrofolate synthase</fullName>
        <ecNumber evidence="3">6.3.2.17</ecNumber>
    </recommendedName>
    <alternativeName>
        <fullName evidence="9">Tetrahydrofolylpolyglutamate synthase</fullName>
    </alternativeName>
</protein>
<keyword evidence="4 11" id="KW-0436">Ligase</keyword>
<keyword evidence="6 11" id="KW-0547">Nucleotide-binding</keyword>
<dbReference type="Pfam" id="PF02875">
    <property type="entry name" value="Mur_ligase_C"/>
    <property type="match status" value="1"/>
</dbReference>
<proteinExistence type="inferred from homology"/>
<dbReference type="SUPFAM" id="SSF53623">
    <property type="entry name" value="MurD-like peptide ligases, catalytic domain"/>
    <property type="match status" value="1"/>
</dbReference>
<dbReference type="PROSITE" id="PS01011">
    <property type="entry name" value="FOLYLPOLYGLU_SYNT_1"/>
    <property type="match status" value="1"/>
</dbReference>
<dbReference type="PIRSF" id="PIRSF001563">
    <property type="entry name" value="Folylpolyglu_synth"/>
    <property type="match status" value="1"/>
</dbReference>
<dbReference type="GO" id="GO:0008841">
    <property type="term" value="F:dihydrofolate synthase activity"/>
    <property type="evidence" value="ECO:0007669"/>
    <property type="project" value="TreeGrafter"/>
</dbReference>
<evidence type="ECO:0000256" key="4">
    <source>
        <dbReference type="ARBA" id="ARBA00022598"/>
    </source>
</evidence>
<dbReference type="GO" id="GO:0005524">
    <property type="term" value="F:ATP binding"/>
    <property type="evidence" value="ECO:0007669"/>
    <property type="project" value="UniProtKB-KW"/>
</dbReference>
<evidence type="ECO:0000256" key="7">
    <source>
        <dbReference type="ARBA" id="ARBA00022840"/>
    </source>
</evidence>
<dbReference type="InterPro" id="IPR001645">
    <property type="entry name" value="Folylpolyglutamate_synth"/>
</dbReference>
<dbReference type="Proteomes" id="UP000886070">
    <property type="component" value="Unassembled WGS sequence"/>
</dbReference>